<gene>
    <name evidence="1" type="ORF">D6T69_06995</name>
</gene>
<sequence>MILKERYNSFTRNRIIKEKTVKTNNDLVPEIFHNYDVPISTWPVLLDKSQKKLKKIVNERSI</sequence>
<protein>
    <submittedName>
        <fullName evidence="1">Uncharacterized protein</fullName>
    </submittedName>
</protein>
<dbReference type="KEGG" id="tsig:D6T69_06995"/>
<dbReference type="AlphaFoldDB" id="A0A3Q8RN12"/>
<keyword evidence="2" id="KW-1185">Reference proteome</keyword>
<proteinExistence type="predicted"/>
<organism evidence="1 2">
    <name type="scientific">Tenacibaculum singaporense</name>
    <dbReference type="NCBI Taxonomy" id="2358479"/>
    <lineage>
        <taxon>Bacteria</taxon>
        <taxon>Pseudomonadati</taxon>
        <taxon>Bacteroidota</taxon>
        <taxon>Flavobacteriia</taxon>
        <taxon>Flavobacteriales</taxon>
        <taxon>Flavobacteriaceae</taxon>
        <taxon>Tenacibaculum</taxon>
    </lineage>
</organism>
<evidence type="ECO:0000313" key="1">
    <source>
        <dbReference type="EMBL" id="AZJ35279.1"/>
    </source>
</evidence>
<dbReference type="Proteomes" id="UP000274593">
    <property type="component" value="Chromosome"/>
</dbReference>
<dbReference type="EMBL" id="CP032548">
    <property type="protein sequence ID" value="AZJ35279.1"/>
    <property type="molecule type" value="Genomic_DNA"/>
</dbReference>
<name>A0A3Q8RN12_9FLAO</name>
<evidence type="ECO:0000313" key="2">
    <source>
        <dbReference type="Proteomes" id="UP000274593"/>
    </source>
</evidence>
<accession>A0A3Q8RN12</accession>
<reference evidence="1 2" key="1">
    <citation type="submission" date="2018-09" db="EMBL/GenBank/DDBJ databases">
        <title>Insights into the microbiota of Asian seabass (Lates calcarifer) with tenacibaculosis symptoms and description of sp. nov. Tenacibaculum singaporense.</title>
        <authorList>
            <person name="Miyake S."/>
            <person name="Soh M."/>
            <person name="Azman M.N."/>
            <person name="Ngoh S.Y."/>
            <person name="Orban L."/>
        </authorList>
    </citation>
    <scope>NUCLEOTIDE SEQUENCE [LARGE SCALE GENOMIC DNA]</scope>
    <source>
        <strain evidence="1 2">DSM 106434</strain>
    </source>
</reference>